<accession>A0AAD9G6X6</accession>
<name>A0AAD9G6X6_BABDI</name>
<organism evidence="3 4">
    <name type="scientific">Babesia divergens</name>
    <dbReference type="NCBI Taxonomy" id="32595"/>
    <lineage>
        <taxon>Eukaryota</taxon>
        <taxon>Sar</taxon>
        <taxon>Alveolata</taxon>
        <taxon>Apicomplexa</taxon>
        <taxon>Aconoidasida</taxon>
        <taxon>Piroplasmida</taxon>
        <taxon>Babesiidae</taxon>
        <taxon>Babesia</taxon>
    </lineage>
</organism>
<reference evidence="3" key="1">
    <citation type="journal article" date="2014" name="Nucleic Acids Res.">
        <title>The evolutionary dynamics of variant antigen genes in Babesia reveal a history of genomic innovation underlying host-parasite interaction.</title>
        <authorList>
            <person name="Jackson A.P."/>
            <person name="Otto T.D."/>
            <person name="Darby A."/>
            <person name="Ramaprasad A."/>
            <person name="Xia D."/>
            <person name="Echaide I.E."/>
            <person name="Farber M."/>
            <person name="Gahlot S."/>
            <person name="Gamble J."/>
            <person name="Gupta D."/>
            <person name="Gupta Y."/>
            <person name="Jackson L."/>
            <person name="Malandrin L."/>
            <person name="Malas T.B."/>
            <person name="Moussa E."/>
            <person name="Nair M."/>
            <person name="Reid A.J."/>
            <person name="Sanders M."/>
            <person name="Sharma J."/>
            <person name="Tracey A."/>
            <person name="Quail M.A."/>
            <person name="Weir W."/>
            <person name="Wastling J.M."/>
            <person name="Hall N."/>
            <person name="Willadsen P."/>
            <person name="Lingelbach K."/>
            <person name="Shiels B."/>
            <person name="Tait A."/>
            <person name="Berriman M."/>
            <person name="Allred D.R."/>
            <person name="Pain A."/>
        </authorList>
    </citation>
    <scope>NUCLEOTIDE SEQUENCE</scope>
    <source>
        <strain evidence="3">1802A</strain>
    </source>
</reference>
<evidence type="ECO:0000313" key="4">
    <source>
        <dbReference type="Proteomes" id="UP001195914"/>
    </source>
</evidence>
<keyword evidence="2" id="KW-0812">Transmembrane</keyword>
<comment type="caution">
    <text evidence="3">The sequence shown here is derived from an EMBL/GenBank/DDBJ whole genome shotgun (WGS) entry which is preliminary data.</text>
</comment>
<reference evidence="3" key="2">
    <citation type="submission" date="2021-05" db="EMBL/GenBank/DDBJ databases">
        <authorList>
            <person name="Pain A."/>
        </authorList>
    </citation>
    <scope>NUCLEOTIDE SEQUENCE</scope>
    <source>
        <strain evidence="3">1802A</strain>
    </source>
</reference>
<gene>
    <name evidence="3" type="ORF">X943_001367</name>
</gene>
<feature type="transmembrane region" description="Helical" evidence="2">
    <location>
        <begin position="49"/>
        <end position="77"/>
    </location>
</feature>
<evidence type="ECO:0000313" key="3">
    <source>
        <dbReference type="EMBL" id="KAK1932913.1"/>
    </source>
</evidence>
<keyword evidence="2" id="KW-1133">Transmembrane helix</keyword>
<dbReference type="EMBL" id="JAHBMH010000073">
    <property type="protein sequence ID" value="KAK1932913.1"/>
    <property type="molecule type" value="Genomic_DNA"/>
</dbReference>
<sequence length="966" mass="109758">MSNKIHFPQLKWSQEWQLRLPCKAAKLLSLAQQSHLYQALIRAFNSVRVVWVAVAVSVLFWLYYELGYVAPVCPYYAGKELPPYLNKFKTIGKTYRPSFYMFAPHWQWIYLICFSRLMQVYHWWQYAAAHSTSMILSALYGVGTQVLRLLFRTFLFRKMVCNQAVVSIREFVEAHNGAVVVLDYYLPKWAGNLCSTCGKFNGDVNLGRKSHGPSVNKTDSPVSHMAEEGPDKALRINSTYMETVPFCDTKWKDQMTNSPPNNRGLRREENPSITKDTNAVPHIDSARSSEPEELLDANTLSGRQGTFSENKPVYQADLPPRKVLRGVLVIIGDMSVSYSICNQPMACRCGMPEEKNTECMCAGCTRSLLEDQEGLNIEPPGSPTLRFLIGDALEVGYACVQVHLNVNLGMASEAFPTWTGLRCFPLTLYSDVLLDLDAAIKKVSERYPNLPINCVGVGFGANILMEYLALGSSGKTIITHQDPARYPQKSFGYLPERRSVIGRRGLWPENYANQNWSRDENATDRNARNVPSNHTGSSSFGTVSARGARAMPGEMVGREPSYKSTKPYPQKPKAELDTNDPNYESFCHLNKVMGKVASVNASTAPAAEDTIGNNGIVTLSEEHFNFNEEKEECTYETSVIYPPPPPSEIVLNTKRITTAVCVNLNLRPGGNSLYKYAWHRNIHKRSLYGRHCFASFRHHLVGLLREVHCSRANDSIEKECFHYRCCHYVKVASKQNWIRRMIHRVRIFRKGFDTATRYDSVEQLLLAIHREYRHSYRHMQARASDVYTNYGAGIYKRFGARAPSDFKFSALMTLRYVYTQVDHDNRSPIETLSGPAVYKLVNRRVNTNIRIGKANLYGGINKLLNHASRRLQDPKVYKYIADLINREYTLNVANIRRYMTSIQMPTLLLTSLDNSLCTLEDMDILDVIKNPNLVYYVAKSGTYPSAWFSGPILEFVDEMSCRRVLI</sequence>
<feature type="transmembrane region" description="Helical" evidence="2">
    <location>
        <begin position="123"/>
        <end position="150"/>
    </location>
</feature>
<keyword evidence="2" id="KW-0472">Membrane</keyword>
<evidence type="ECO:0000256" key="2">
    <source>
        <dbReference type="SAM" id="Phobius"/>
    </source>
</evidence>
<keyword evidence="4" id="KW-1185">Reference proteome</keyword>
<dbReference type="AlphaFoldDB" id="A0AAD9G6X6"/>
<feature type="transmembrane region" description="Helical" evidence="2">
    <location>
        <begin position="98"/>
        <end position="117"/>
    </location>
</feature>
<feature type="region of interest" description="Disordered" evidence="1">
    <location>
        <begin position="519"/>
        <end position="581"/>
    </location>
</feature>
<evidence type="ECO:0000256" key="1">
    <source>
        <dbReference type="SAM" id="MobiDB-lite"/>
    </source>
</evidence>
<feature type="region of interest" description="Disordered" evidence="1">
    <location>
        <begin position="251"/>
        <end position="294"/>
    </location>
</feature>
<dbReference type="Proteomes" id="UP001195914">
    <property type="component" value="Unassembled WGS sequence"/>
</dbReference>
<protein>
    <submittedName>
        <fullName evidence="3">Membrane protein</fullName>
    </submittedName>
</protein>
<feature type="compositionally biased region" description="Polar residues" evidence="1">
    <location>
        <begin position="529"/>
        <end position="542"/>
    </location>
</feature>
<proteinExistence type="predicted"/>